<accession>A0A0N5BDS6</accession>
<feature type="chain" id="PRO_5005894344" evidence="2">
    <location>
        <begin position="19"/>
        <end position="153"/>
    </location>
</feature>
<evidence type="ECO:0000313" key="4">
    <source>
        <dbReference type="WBParaSite" id="SPAL_0000415900.1"/>
    </source>
</evidence>
<sequence>MIIILRLLCFIYLENIDYGPIEEGGENSVLHKKEGKKKTGSSSGKGPKKKGTSKKEKPKKDNEVNEIQQKGTEDMYPVIDGEEYPNGGDSSNEGQNAKKKNKKSQKKEDSKKKKQKKPKEEKKSSTLAPSNGLETGGGEGKNPELDKQLINDK</sequence>
<dbReference type="WBParaSite" id="SPAL_0000415900.1">
    <property type="protein sequence ID" value="SPAL_0000415900.1"/>
    <property type="gene ID" value="SPAL_0000415900"/>
</dbReference>
<name>A0A0N5BDS6_STREA</name>
<feature type="signal peptide" evidence="2">
    <location>
        <begin position="1"/>
        <end position="18"/>
    </location>
</feature>
<dbReference type="AlphaFoldDB" id="A0A0N5BDS6"/>
<protein>
    <submittedName>
        <fullName evidence="4">Uncharacterized protein</fullName>
    </submittedName>
</protein>
<dbReference type="Proteomes" id="UP000046392">
    <property type="component" value="Unplaced"/>
</dbReference>
<feature type="compositionally biased region" description="Basic and acidic residues" evidence="1">
    <location>
        <begin position="53"/>
        <end position="63"/>
    </location>
</feature>
<evidence type="ECO:0000256" key="1">
    <source>
        <dbReference type="SAM" id="MobiDB-lite"/>
    </source>
</evidence>
<organism evidence="3 4">
    <name type="scientific">Strongyloides papillosus</name>
    <name type="common">Intestinal threadworm</name>
    <dbReference type="NCBI Taxonomy" id="174720"/>
    <lineage>
        <taxon>Eukaryota</taxon>
        <taxon>Metazoa</taxon>
        <taxon>Ecdysozoa</taxon>
        <taxon>Nematoda</taxon>
        <taxon>Chromadorea</taxon>
        <taxon>Rhabditida</taxon>
        <taxon>Tylenchina</taxon>
        <taxon>Panagrolaimomorpha</taxon>
        <taxon>Strongyloidoidea</taxon>
        <taxon>Strongyloididae</taxon>
        <taxon>Strongyloides</taxon>
    </lineage>
</organism>
<evidence type="ECO:0000313" key="3">
    <source>
        <dbReference type="Proteomes" id="UP000046392"/>
    </source>
</evidence>
<evidence type="ECO:0000256" key="2">
    <source>
        <dbReference type="SAM" id="SignalP"/>
    </source>
</evidence>
<keyword evidence="2" id="KW-0732">Signal</keyword>
<feature type="compositionally biased region" description="Basic and acidic residues" evidence="1">
    <location>
        <begin position="141"/>
        <end position="153"/>
    </location>
</feature>
<reference evidence="4" key="1">
    <citation type="submission" date="2017-02" db="UniProtKB">
        <authorList>
            <consortium name="WormBaseParasite"/>
        </authorList>
    </citation>
    <scope>IDENTIFICATION</scope>
</reference>
<proteinExistence type="predicted"/>
<feature type="region of interest" description="Disordered" evidence="1">
    <location>
        <begin position="22"/>
        <end position="153"/>
    </location>
</feature>
<keyword evidence="3" id="KW-1185">Reference proteome</keyword>